<accession>A0AAN9F965</accession>
<dbReference type="EMBL" id="JAYWIO010000004">
    <property type="protein sequence ID" value="KAK7269655.1"/>
    <property type="molecule type" value="Genomic_DNA"/>
</dbReference>
<proteinExistence type="predicted"/>
<dbReference type="Proteomes" id="UP001372338">
    <property type="component" value="Unassembled WGS sequence"/>
</dbReference>
<dbReference type="AlphaFoldDB" id="A0AAN9F965"/>
<protein>
    <submittedName>
        <fullName evidence="1">Uncharacterized protein</fullName>
    </submittedName>
</protein>
<evidence type="ECO:0000313" key="1">
    <source>
        <dbReference type="EMBL" id="KAK7269655.1"/>
    </source>
</evidence>
<reference evidence="1 2" key="1">
    <citation type="submission" date="2024-01" db="EMBL/GenBank/DDBJ databases">
        <title>The genomes of 5 underutilized Papilionoideae crops provide insights into root nodulation and disease resistanc.</title>
        <authorList>
            <person name="Yuan L."/>
        </authorList>
    </citation>
    <scope>NUCLEOTIDE SEQUENCE [LARGE SCALE GENOMIC DNA]</scope>
    <source>
        <strain evidence="1">ZHUSHIDOU_FW_LH</strain>
        <tissue evidence="1">Leaf</tissue>
    </source>
</reference>
<keyword evidence="2" id="KW-1185">Reference proteome</keyword>
<name>A0AAN9F965_CROPI</name>
<comment type="caution">
    <text evidence="1">The sequence shown here is derived from an EMBL/GenBank/DDBJ whole genome shotgun (WGS) entry which is preliminary data.</text>
</comment>
<organism evidence="1 2">
    <name type="scientific">Crotalaria pallida</name>
    <name type="common">Smooth rattlebox</name>
    <name type="synonym">Crotalaria striata</name>
    <dbReference type="NCBI Taxonomy" id="3830"/>
    <lineage>
        <taxon>Eukaryota</taxon>
        <taxon>Viridiplantae</taxon>
        <taxon>Streptophyta</taxon>
        <taxon>Embryophyta</taxon>
        <taxon>Tracheophyta</taxon>
        <taxon>Spermatophyta</taxon>
        <taxon>Magnoliopsida</taxon>
        <taxon>eudicotyledons</taxon>
        <taxon>Gunneridae</taxon>
        <taxon>Pentapetalae</taxon>
        <taxon>rosids</taxon>
        <taxon>fabids</taxon>
        <taxon>Fabales</taxon>
        <taxon>Fabaceae</taxon>
        <taxon>Papilionoideae</taxon>
        <taxon>50 kb inversion clade</taxon>
        <taxon>genistoids sensu lato</taxon>
        <taxon>core genistoids</taxon>
        <taxon>Crotalarieae</taxon>
        <taxon>Crotalaria</taxon>
    </lineage>
</organism>
<evidence type="ECO:0000313" key="2">
    <source>
        <dbReference type="Proteomes" id="UP001372338"/>
    </source>
</evidence>
<gene>
    <name evidence="1" type="ORF">RIF29_22389</name>
</gene>
<sequence>MWKDEDAFVKRISIFIRISFGVYDSFLTGNVHFRFQRLNQHVTSTIGRQFLVSFSTSLTPPCKSGCRPIKDSSSFQSP</sequence>